<evidence type="ECO:0000256" key="7">
    <source>
        <dbReference type="SAM" id="Phobius"/>
    </source>
</evidence>
<feature type="transmembrane region" description="Helical" evidence="7">
    <location>
        <begin position="257"/>
        <end position="275"/>
    </location>
</feature>
<keyword evidence="11" id="KW-1185">Reference proteome</keyword>
<evidence type="ECO:0000256" key="1">
    <source>
        <dbReference type="ARBA" id="ARBA00004651"/>
    </source>
</evidence>
<evidence type="ECO:0000259" key="8">
    <source>
        <dbReference type="PROSITE" id="PS50893"/>
    </source>
</evidence>
<protein>
    <submittedName>
        <fullName evidence="10">Transporter</fullName>
    </submittedName>
</protein>
<dbReference type="InterPro" id="IPR036640">
    <property type="entry name" value="ABC1_TM_sf"/>
</dbReference>
<dbReference type="InterPro" id="IPR011527">
    <property type="entry name" value="ABC1_TM_dom"/>
</dbReference>
<feature type="domain" description="ABC transmembrane type-1" evidence="9">
    <location>
        <begin position="14"/>
        <end position="279"/>
    </location>
</feature>
<dbReference type="InterPro" id="IPR039421">
    <property type="entry name" value="Type_1_exporter"/>
</dbReference>
<dbReference type="PROSITE" id="PS00211">
    <property type="entry name" value="ABC_TRANSPORTER_1"/>
    <property type="match status" value="1"/>
</dbReference>
<evidence type="ECO:0000256" key="6">
    <source>
        <dbReference type="ARBA" id="ARBA00023136"/>
    </source>
</evidence>
<proteinExistence type="predicted"/>
<dbReference type="SUPFAM" id="SSF52540">
    <property type="entry name" value="P-loop containing nucleoside triphosphate hydrolases"/>
    <property type="match status" value="1"/>
</dbReference>
<dbReference type="InterPro" id="IPR003439">
    <property type="entry name" value="ABC_transporter-like_ATP-bd"/>
</dbReference>
<evidence type="ECO:0000313" key="10">
    <source>
        <dbReference type="EMBL" id="OOW75149.1"/>
    </source>
</evidence>
<feature type="transmembrane region" description="Helical" evidence="7">
    <location>
        <begin position="14"/>
        <end position="38"/>
    </location>
</feature>
<dbReference type="Proteomes" id="UP000190018">
    <property type="component" value="Unassembled WGS sequence"/>
</dbReference>
<keyword evidence="5 7" id="KW-1133">Transmembrane helix</keyword>
<reference evidence="10 11" key="1">
    <citation type="submission" date="2015-12" db="EMBL/GenBank/DDBJ databases">
        <authorList>
            <person name="Bansal K."/>
            <person name="Midha S."/>
            <person name="Patil P.B."/>
        </authorList>
    </citation>
    <scope>NUCLEOTIDE SEQUENCE [LARGE SCALE GENOMIC DNA]</scope>
    <source>
        <strain evidence="10 11">LMG21719</strain>
    </source>
</reference>
<dbReference type="PANTHER" id="PTHR24221">
    <property type="entry name" value="ATP-BINDING CASSETTE SUB-FAMILY B"/>
    <property type="match status" value="1"/>
</dbReference>
<dbReference type="EMBL" id="LOJT01000026">
    <property type="protein sequence ID" value="OOW75149.1"/>
    <property type="molecule type" value="Genomic_DNA"/>
</dbReference>
<keyword evidence="4" id="KW-0067">ATP-binding</keyword>
<dbReference type="Gene3D" id="1.20.1560.10">
    <property type="entry name" value="ABC transporter type 1, transmembrane domain"/>
    <property type="match status" value="1"/>
</dbReference>
<feature type="transmembrane region" description="Helical" evidence="7">
    <location>
        <begin position="142"/>
        <end position="161"/>
    </location>
</feature>
<dbReference type="PANTHER" id="PTHR24221:SF261">
    <property type="entry name" value="GLUTATHIONE_L-CYSTEINE TRANSPORT SYSTEM ATP-BINDING_PERMEASE PROTEIN CYDD"/>
    <property type="match status" value="1"/>
</dbReference>
<evidence type="ECO:0000256" key="5">
    <source>
        <dbReference type="ARBA" id="ARBA00022989"/>
    </source>
</evidence>
<organism evidence="10 11">
    <name type="scientific">Xanthomonas cissicola</name>
    <dbReference type="NCBI Taxonomy" id="86186"/>
    <lineage>
        <taxon>Bacteria</taxon>
        <taxon>Pseudomonadati</taxon>
        <taxon>Pseudomonadota</taxon>
        <taxon>Gammaproteobacteria</taxon>
        <taxon>Lysobacterales</taxon>
        <taxon>Lysobacteraceae</taxon>
        <taxon>Xanthomonas</taxon>
    </lineage>
</organism>
<evidence type="ECO:0000256" key="3">
    <source>
        <dbReference type="ARBA" id="ARBA00022741"/>
    </source>
</evidence>
<dbReference type="PROSITE" id="PS50929">
    <property type="entry name" value="ABC_TM1F"/>
    <property type="match status" value="1"/>
</dbReference>
<comment type="caution">
    <text evidence="10">The sequence shown here is derived from an EMBL/GenBank/DDBJ whole genome shotgun (WGS) entry which is preliminary data.</text>
</comment>
<keyword evidence="2 7" id="KW-0812">Transmembrane</keyword>
<dbReference type="Gene3D" id="3.40.50.300">
    <property type="entry name" value="P-loop containing nucleotide triphosphate hydrolases"/>
    <property type="match status" value="1"/>
</dbReference>
<sequence>MARLLRWAPGRQRLGLFVLMVLAGATEGIGMLLLVPLLGALQGDAAATDGLAGQLLRVPIALGLPTSSPIPLLLLFCTVVLVRTAIQLGRERAAAQLQQDVGERLRMASFAALLGAQWRWLVGQRTADHASLMLSDVSRAEVGLGQGLALLAAGTTALLYLLAAIALSWQLALVALLSGAVLLLSTDQRRRGTVVLGRQLTQANQRLHAGLHDRLSGLRLAKILGAEARHLAAFGRTARAMHDQQLRFAHGLSSSKALLHGAGAVLLACYVYAGLQLLHMAMAELLVLVAIFARLLPLVSNIQQQRQYCLHAMAAFDEIEGRLQESRTWAEPPLPETTPPIRLTASIALSAVQVQYPGRGTPALQDLSLLLPARTTTAVVGASGAGKSTLADVLSGLLGPDQGTLEIDGVALDAAARRAWRRSVAYVSQDAFLLNDSVRNNLLIACPDASEQALHAALEQAAAQFVHALPQGWDTPVGEGGMPLSGGERQRLALARALLQRPALLILDEATSALDHDNETRIRSAIQGLHGELTVLLIGHRLALLEQADTVLVLDQGRLVAQGPCQAVAQGPCQAVAPVWIGAR</sequence>
<evidence type="ECO:0000256" key="2">
    <source>
        <dbReference type="ARBA" id="ARBA00022692"/>
    </source>
</evidence>
<feature type="domain" description="ABC transporter" evidence="8">
    <location>
        <begin position="349"/>
        <end position="581"/>
    </location>
</feature>
<feature type="transmembrane region" description="Helical" evidence="7">
    <location>
        <begin position="58"/>
        <end position="82"/>
    </location>
</feature>
<feature type="transmembrane region" description="Helical" evidence="7">
    <location>
        <begin position="167"/>
        <end position="184"/>
    </location>
</feature>
<comment type="subcellular location">
    <subcellularLocation>
        <location evidence="1">Cell membrane</location>
        <topology evidence="1">Multi-pass membrane protein</topology>
    </subcellularLocation>
</comment>
<keyword evidence="6 7" id="KW-0472">Membrane</keyword>
<dbReference type="Pfam" id="PF00005">
    <property type="entry name" value="ABC_tran"/>
    <property type="match status" value="1"/>
</dbReference>
<dbReference type="SUPFAM" id="SSF90123">
    <property type="entry name" value="ABC transporter transmembrane region"/>
    <property type="match status" value="1"/>
</dbReference>
<gene>
    <name evidence="10" type="ORF">Xant_17010</name>
</gene>
<evidence type="ECO:0000313" key="11">
    <source>
        <dbReference type="Proteomes" id="UP000190018"/>
    </source>
</evidence>
<accession>A0ABX3M3X0</accession>
<name>A0ABX3M3X0_9XANT</name>
<dbReference type="PROSITE" id="PS50893">
    <property type="entry name" value="ABC_TRANSPORTER_2"/>
    <property type="match status" value="1"/>
</dbReference>
<evidence type="ECO:0000259" key="9">
    <source>
        <dbReference type="PROSITE" id="PS50929"/>
    </source>
</evidence>
<dbReference type="Pfam" id="PF00664">
    <property type="entry name" value="ABC_membrane"/>
    <property type="match status" value="1"/>
</dbReference>
<evidence type="ECO:0000256" key="4">
    <source>
        <dbReference type="ARBA" id="ARBA00022840"/>
    </source>
</evidence>
<dbReference type="InterPro" id="IPR017871">
    <property type="entry name" value="ABC_transporter-like_CS"/>
</dbReference>
<dbReference type="SMART" id="SM00382">
    <property type="entry name" value="AAA"/>
    <property type="match status" value="1"/>
</dbReference>
<dbReference type="InterPro" id="IPR027417">
    <property type="entry name" value="P-loop_NTPase"/>
</dbReference>
<dbReference type="InterPro" id="IPR003593">
    <property type="entry name" value="AAA+_ATPase"/>
</dbReference>
<keyword evidence="3" id="KW-0547">Nucleotide-binding</keyword>